<dbReference type="STRING" id="1257118.L8H8F1"/>
<gene>
    <name evidence="4" type="ORF">ACA1_183910</name>
</gene>
<proteinExistence type="inferred from homology"/>
<dbReference type="Pfam" id="PF02595">
    <property type="entry name" value="Gly_kinase"/>
    <property type="match status" value="1"/>
</dbReference>
<dbReference type="Gene3D" id="3.40.50.10350">
    <property type="entry name" value="Glycerate kinase, domain 1"/>
    <property type="match status" value="1"/>
</dbReference>
<dbReference type="RefSeq" id="XP_004345989.1">
    <property type="nucleotide sequence ID" value="XM_004345939.1"/>
</dbReference>
<dbReference type="KEGG" id="acan:ACA1_183910"/>
<dbReference type="InterPro" id="IPR018197">
    <property type="entry name" value="Glycerate_kinase_RE-like"/>
</dbReference>
<dbReference type="InterPro" id="IPR036129">
    <property type="entry name" value="Glycerate_kinase_sf"/>
</dbReference>
<evidence type="ECO:0000256" key="3">
    <source>
        <dbReference type="ARBA" id="ARBA00022777"/>
    </source>
</evidence>
<dbReference type="NCBIfam" id="TIGR00045">
    <property type="entry name" value="glycerate kinase"/>
    <property type="match status" value="1"/>
</dbReference>
<dbReference type="InterPro" id="IPR004381">
    <property type="entry name" value="Glycerate_kinase"/>
</dbReference>
<protein>
    <submittedName>
        <fullName evidence="4">Glycerate kinase subfamily protein</fullName>
    </submittedName>
</protein>
<dbReference type="GO" id="GO:0031388">
    <property type="term" value="P:organic acid phosphorylation"/>
    <property type="evidence" value="ECO:0007669"/>
    <property type="project" value="InterPro"/>
</dbReference>
<keyword evidence="5" id="KW-1185">Reference proteome</keyword>
<dbReference type="PANTHER" id="PTHR21599:SF0">
    <property type="entry name" value="GLYCERATE KINASE"/>
    <property type="match status" value="1"/>
</dbReference>
<name>L8H8F1_ACACF</name>
<dbReference type="PIRSF" id="PIRSF006078">
    <property type="entry name" value="GlxK"/>
    <property type="match status" value="1"/>
</dbReference>
<evidence type="ECO:0000256" key="2">
    <source>
        <dbReference type="ARBA" id="ARBA00022679"/>
    </source>
</evidence>
<keyword evidence="3 4" id="KW-0418">Kinase</keyword>
<dbReference type="PANTHER" id="PTHR21599">
    <property type="entry name" value="GLYCERATE KINASE"/>
    <property type="match status" value="1"/>
</dbReference>
<dbReference type="Proteomes" id="UP000011083">
    <property type="component" value="Unassembled WGS sequence"/>
</dbReference>
<evidence type="ECO:0000256" key="1">
    <source>
        <dbReference type="ARBA" id="ARBA00006284"/>
    </source>
</evidence>
<keyword evidence="2" id="KW-0808">Transferase</keyword>
<dbReference type="InterPro" id="IPR018193">
    <property type="entry name" value="Glyc_kinase_flavodox-like_fold"/>
</dbReference>
<dbReference type="AlphaFoldDB" id="L8H8F1"/>
<dbReference type="SUPFAM" id="SSF110738">
    <property type="entry name" value="Glycerate kinase I"/>
    <property type="match status" value="1"/>
</dbReference>
<dbReference type="OrthoDB" id="10262596at2759"/>
<dbReference type="OMA" id="MRVLVCP"/>
<reference evidence="4 5" key="1">
    <citation type="journal article" date="2013" name="Genome Biol.">
        <title>Genome of Acanthamoeba castellanii highlights extensive lateral gene transfer and early evolution of tyrosine kinase signaling.</title>
        <authorList>
            <person name="Clarke M."/>
            <person name="Lohan A.J."/>
            <person name="Liu B."/>
            <person name="Lagkouvardos I."/>
            <person name="Roy S."/>
            <person name="Zafar N."/>
            <person name="Bertelli C."/>
            <person name="Schilde C."/>
            <person name="Kianianmomeni A."/>
            <person name="Burglin T.R."/>
            <person name="Frech C."/>
            <person name="Turcotte B."/>
            <person name="Kopec K.O."/>
            <person name="Synnott J.M."/>
            <person name="Choo C."/>
            <person name="Paponov I."/>
            <person name="Finkler A."/>
            <person name="Soon Heng Tan C."/>
            <person name="Hutchins A.P."/>
            <person name="Weinmeier T."/>
            <person name="Rattei T."/>
            <person name="Chu J.S."/>
            <person name="Gimenez G."/>
            <person name="Irimia M."/>
            <person name="Rigden D.J."/>
            <person name="Fitzpatrick D.A."/>
            <person name="Lorenzo-Morales J."/>
            <person name="Bateman A."/>
            <person name="Chiu C.H."/>
            <person name="Tang P."/>
            <person name="Hegemann P."/>
            <person name="Fromm H."/>
            <person name="Raoult D."/>
            <person name="Greub G."/>
            <person name="Miranda-Saavedra D."/>
            <person name="Chen N."/>
            <person name="Nash P."/>
            <person name="Ginger M.L."/>
            <person name="Horn M."/>
            <person name="Schaap P."/>
            <person name="Caler L."/>
            <person name="Loftus B."/>
        </authorList>
    </citation>
    <scope>NUCLEOTIDE SEQUENCE [LARGE SCALE GENOMIC DNA]</scope>
    <source>
        <strain evidence="4 5">Neff</strain>
    </source>
</reference>
<dbReference type="VEuPathDB" id="AmoebaDB:ACA1_183910"/>
<dbReference type="Gene3D" id="3.90.1510.10">
    <property type="entry name" value="Glycerate kinase, domain 2"/>
    <property type="match status" value="1"/>
</dbReference>
<dbReference type="GO" id="GO:0008887">
    <property type="term" value="F:glycerate kinase activity"/>
    <property type="evidence" value="ECO:0007669"/>
    <property type="project" value="InterPro"/>
</dbReference>
<comment type="similarity">
    <text evidence="1">Belongs to the glycerate kinase type-1 family.</text>
</comment>
<dbReference type="GeneID" id="14922339"/>
<accession>L8H8F1</accession>
<evidence type="ECO:0000313" key="5">
    <source>
        <dbReference type="Proteomes" id="UP000011083"/>
    </source>
</evidence>
<evidence type="ECO:0000313" key="4">
    <source>
        <dbReference type="EMBL" id="ELR21445.1"/>
    </source>
</evidence>
<dbReference type="EMBL" id="KB007904">
    <property type="protein sequence ID" value="ELR21445.1"/>
    <property type="molecule type" value="Genomic_DNA"/>
</dbReference>
<organism evidence="4 5">
    <name type="scientific">Acanthamoeba castellanii (strain ATCC 30010 / Neff)</name>
    <dbReference type="NCBI Taxonomy" id="1257118"/>
    <lineage>
        <taxon>Eukaryota</taxon>
        <taxon>Amoebozoa</taxon>
        <taxon>Discosea</taxon>
        <taxon>Longamoebia</taxon>
        <taxon>Centramoebida</taxon>
        <taxon>Acanthamoebidae</taxon>
        <taxon>Acanthamoeba</taxon>
    </lineage>
</organism>
<sequence>MDKAEREGVVRVLGCFDSFKDSLEADLVADAVLHAIAHLYPGRVETRSLSLSDGGNGFLNALKGPLALKLASYGSSTRPDCAGRLAVVEMASASGLEKVPLDLRNPLHTTTEGTGQLMQHAFDEGHSHIIVGMGGSATNDGGLGCLHALGVRVRIQPDDEDPEEHPPIVFGRHLNKVTSLTMPESGVLKGATVEIASDVDNPFVGEKGAVAVFSAQKGATEEIQKRLEAGMHRVAGFYRDSLPLGIDVAHLPGAGSAGGLTGGIVATTGAKIKRGIEFVAEALGLEEAIKGSDLVLTGEGRYDTQTQHGKTVSEVQKLAKKHHKPVVVICGSKKDIPEGEDHHVYELVSMYDLDTCMNRTAQSLDGLVRANASRFPVLSRLGAPQDQASL</sequence>